<dbReference type="InterPro" id="IPR006047">
    <property type="entry name" value="GH13_cat_dom"/>
</dbReference>
<evidence type="ECO:0000313" key="2">
    <source>
        <dbReference type="EMBL" id="WAL60275.1"/>
    </source>
</evidence>
<dbReference type="EMBL" id="CP113797">
    <property type="protein sequence ID" value="WAL60275.1"/>
    <property type="molecule type" value="Genomic_DNA"/>
</dbReference>
<dbReference type="PANTHER" id="PTHR10357:SF216">
    <property type="entry name" value="MALTOOLIGOSYL TREHALOSE SYNTHASE-RELATED"/>
    <property type="match status" value="1"/>
</dbReference>
<dbReference type="InterPro" id="IPR017853">
    <property type="entry name" value="GH"/>
</dbReference>
<name>A0A9E9CBB8_9CYAN</name>
<protein>
    <submittedName>
        <fullName evidence="2">Malto-oligosyltrehalose synthase</fullName>
    </submittedName>
</protein>
<evidence type="ECO:0000313" key="3">
    <source>
        <dbReference type="Proteomes" id="UP001163152"/>
    </source>
</evidence>
<dbReference type="PANTHER" id="PTHR10357">
    <property type="entry name" value="ALPHA-AMYLASE FAMILY MEMBER"/>
    <property type="match status" value="1"/>
</dbReference>
<dbReference type="CDD" id="cd11336">
    <property type="entry name" value="AmyAc_MTSase"/>
    <property type="match status" value="1"/>
</dbReference>
<dbReference type="SUPFAM" id="SSF51445">
    <property type="entry name" value="(Trans)glycosidases"/>
    <property type="match status" value="1"/>
</dbReference>
<keyword evidence="3" id="KW-1185">Reference proteome</keyword>
<dbReference type="GO" id="GO:0047470">
    <property type="term" value="F:(1,4)-alpha-D-glucan 1-alpha-D-glucosylmutase activity"/>
    <property type="evidence" value="ECO:0007669"/>
    <property type="project" value="TreeGrafter"/>
</dbReference>
<accession>A0A9E9CBB8</accession>
<dbReference type="Pfam" id="PF00128">
    <property type="entry name" value="Alpha-amylase"/>
    <property type="match status" value="1"/>
</dbReference>
<organism evidence="2 3">
    <name type="scientific">Thermocoleostomius sinensis A174</name>
    <dbReference type="NCBI Taxonomy" id="2016057"/>
    <lineage>
        <taxon>Bacteria</taxon>
        <taxon>Bacillati</taxon>
        <taxon>Cyanobacteriota</taxon>
        <taxon>Cyanophyceae</taxon>
        <taxon>Oculatellales</taxon>
        <taxon>Oculatellaceae</taxon>
        <taxon>Thermocoleostomius</taxon>
    </lineage>
</organism>
<dbReference type="GO" id="GO:0005992">
    <property type="term" value="P:trehalose biosynthetic process"/>
    <property type="evidence" value="ECO:0007669"/>
    <property type="project" value="TreeGrafter"/>
</dbReference>
<dbReference type="InterPro" id="IPR012767">
    <property type="entry name" value="Trehalose_TreY"/>
</dbReference>
<proteinExistence type="predicted"/>
<dbReference type="AlphaFoldDB" id="A0A9E9CBB8"/>
<dbReference type="NCBIfam" id="TIGR02401">
    <property type="entry name" value="trehalose_TreY"/>
    <property type="match status" value="1"/>
</dbReference>
<feature type="domain" description="Glycosyl hydrolase family 13 catalytic" evidence="1">
    <location>
        <begin position="16"/>
        <end position="561"/>
    </location>
</feature>
<dbReference type="GO" id="GO:0030980">
    <property type="term" value="P:alpha-glucan catabolic process"/>
    <property type="evidence" value="ECO:0007669"/>
    <property type="project" value="TreeGrafter"/>
</dbReference>
<dbReference type="RefSeq" id="WP_268610148.1">
    <property type="nucleotide sequence ID" value="NZ_CP113797.1"/>
</dbReference>
<dbReference type="SMART" id="SM00642">
    <property type="entry name" value="Aamy"/>
    <property type="match status" value="1"/>
</dbReference>
<evidence type="ECO:0000259" key="1">
    <source>
        <dbReference type="SMART" id="SM00642"/>
    </source>
</evidence>
<sequence length="927" mass="106289">MRIPTATYRIQFTSEFGFDAACAITNYLSDLGISDLYASPIFKARSGSTHGYDVVDPTQLNPELGTPEAFEMLVQALQQQQMGWLQDIVPNHMAYDSANRWLMDVLENGPSSNYVDHFDIAWNSPFDSTQEPILTPMLGNFYGECLENGDLQLKYDESGLSVNYYSLRVPLKLESYGTFLTYNLGQLARTLGRKHPTVIRLLGILYMLKNVPPELASKQRQDQIDFVKGLLWELYADPDVKRFIDDNIQAFNGTTDDPESFNLLDKLLGEQFFRLSYWKVGAEEINYRRFFTVNELISVKVEELRVFHNTHSLIFKLVEEGKFTGLRIDHIDGLYNPTEYLDRLREKTGDTYITVEKILQPGEDLPPVWSVQGTSGYDYLNYVNGLFCRTDHEEKFEEIYQSLTGLTTPFEEMAVQKKQLILDNDLAGDLDNLAHFLKKLSSKYRYGNDFTINGLKGALAAVLTQFPIYRTYANQDGLVEGDREYIQQAIQISKDHRPRLHNELNFIEKLLLLDYDSTLTQAEKDQWLYLVMRVQQYTGPLMAKGVEDTALYVYNRLLSLNEVGGDPSHFGISLPEFHAFNQNRQAKWTHAMSATSTHDTKRGEDVRARLNVLSEIPDEWQQQVQTWQQLNQQYKTTHKQQTCPDRNDEYALYQTLIGAYPFAETELDTFVDRVKDYLLKAIREAKVHTTWLQPNAAYEDACTNFVKSILERSDTNEFLKAFLPFQQRIAFYGVFNSLSQTLLKLTSPGVPDFYQGTELWDLSLVDPDNRRPVDFDQRKTYLQDIRSQLSSNVLDLIQELLHQPADGRIKLFLILQTLHARQQYKTVFQGSYIPLEVSGALSHHVVAFARQHNSTTLITIAPRFFTRLIQPGEMPLGQDVWQDTTIQLPTGMATTWQDAITGHSLNTSDRLVVGQALSHFPVALLVG</sequence>
<dbReference type="Gene3D" id="3.20.20.80">
    <property type="entry name" value="Glycosidases"/>
    <property type="match status" value="4"/>
</dbReference>
<dbReference type="Proteomes" id="UP001163152">
    <property type="component" value="Chromosome"/>
</dbReference>
<dbReference type="KEGG" id="tsin:OXH18_24435"/>
<gene>
    <name evidence="2" type="primary">treY</name>
    <name evidence="2" type="ORF">OXH18_24435</name>
</gene>
<reference evidence="2" key="1">
    <citation type="submission" date="2022-12" db="EMBL/GenBank/DDBJ databases">
        <title>Polyphasic identification of a Novel Hot-Spring Cyanobacterium Ocullathermofonsia sinensis gen nov. sp. nov. and Genomic Insights on its Adaptations to the Thermal Habitat.</title>
        <authorList>
            <person name="Daroch M."/>
            <person name="Tang J."/>
            <person name="Jiang Y."/>
        </authorList>
    </citation>
    <scope>NUCLEOTIDE SEQUENCE</scope>
    <source>
        <strain evidence="2">PKUAC-SCTA174</strain>
    </source>
</reference>